<dbReference type="AlphaFoldDB" id="A0A834C722"/>
<name>A0A834C722_ORYME</name>
<evidence type="ECO:0000313" key="2">
    <source>
        <dbReference type="Proteomes" id="UP000646548"/>
    </source>
</evidence>
<dbReference type="Proteomes" id="UP000646548">
    <property type="component" value="Unassembled WGS sequence"/>
</dbReference>
<dbReference type="EMBL" id="WKFB01000437">
    <property type="protein sequence ID" value="KAF6723213.1"/>
    <property type="molecule type" value="Genomic_DNA"/>
</dbReference>
<gene>
    <name evidence="1" type="ORF">FQA47_003999</name>
</gene>
<organism evidence="1 2">
    <name type="scientific">Oryzias melastigma</name>
    <name type="common">Marine medaka</name>
    <dbReference type="NCBI Taxonomy" id="30732"/>
    <lineage>
        <taxon>Eukaryota</taxon>
        <taxon>Metazoa</taxon>
        <taxon>Chordata</taxon>
        <taxon>Craniata</taxon>
        <taxon>Vertebrata</taxon>
        <taxon>Euteleostomi</taxon>
        <taxon>Actinopterygii</taxon>
        <taxon>Neopterygii</taxon>
        <taxon>Teleostei</taxon>
        <taxon>Neoteleostei</taxon>
        <taxon>Acanthomorphata</taxon>
        <taxon>Ovalentaria</taxon>
        <taxon>Atherinomorphae</taxon>
        <taxon>Beloniformes</taxon>
        <taxon>Adrianichthyidae</taxon>
        <taxon>Oryziinae</taxon>
        <taxon>Oryzias</taxon>
    </lineage>
</organism>
<protein>
    <submittedName>
        <fullName evidence="1">Uncharacterized protein</fullName>
    </submittedName>
</protein>
<comment type="caution">
    <text evidence="1">The sequence shown here is derived from an EMBL/GenBank/DDBJ whole genome shotgun (WGS) entry which is preliminary data.</text>
</comment>
<proteinExistence type="predicted"/>
<sequence>MQVSVCIRVPLWEPSSFHRHAGQENGMEDRRRLQVGQAEEAVDDLIVQSCAVHPAGGDRVPVSCSTDRKLISVGPPQLPLL</sequence>
<evidence type="ECO:0000313" key="1">
    <source>
        <dbReference type="EMBL" id="KAF6723213.1"/>
    </source>
</evidence>
<reference evidence="1" key="1">
    <citation type="journal article" name="BMC Genomics">
        <title>Long-read sequencing and de novo genome assembly of marine medaka (Oryzias melastigma).</title>
        <authorList>
            <person name="Liang P."/>
            <person name="Saqib H.S.A."/>
            <person name="Ni X."/>
            <person name="Shen Y."/>
        </authorList>
    </citation>
    <scope>NUCLEOTIDE SEQUENCE</scope>
    <source>
        <strain evidence="1">Bigg-433</strain>
    </source>
</reference>
<accession>A0A834C722</accession>